<dbReference type="AlphaFoldDB" id="A0A415EVZ6"/>
<dbReference type="PRINTS" id="PR00099">
    <property type="entry name" value="CPSGATASE"/>
</dbReference>
<dbReference type="InterPro" id="IPR006221">
    <property type="entry name" value="TrpG/PapA_dom"/>
</dbReference>
<dbReference type="GO" id="GO:0005829">
    <property type="term" value="C:cytosol"/>
    <property type="evidence" value="ECO:0007669"/>
    <property type="project" value="TreeGrafter"/>
</dbReference>
<dbReference type="Gene3D" id="3.40.50.880">
    <property type="match status" value="1"/>
</dbReference>
<reference evidence="3 4" key="1">
    <citation type="submission" date="2018-08" db="EMBL/GenBank/DDBJ databases">
        <title>A genome reference for cultivated species of the human gut microbiota.</title>
        <authorList>
            <person name="Zou Y."/>
            <person name="Xue W."/>
            <person name="Luo G."/>
        </authorList>
    </citation>
    <scope>NUCLEOTIDE SEQUENCE [LARGE SCALE GENOMIC DNA]</scope>
    <source>
        <strain evidence="3 4">AF48-16</strain>
    </source>
</reference>
<gene>
    <name evidence="3" type="ORF">DW084_04315</name>
</gene>
<dbReference type="PANTHER" id="PTHR43418">
    <property type="entry name" value="MULTIFUNCTIONAL TRYPTOPHAN BIOSYNTHESIS PROTEIN-RELATED"/>
    <property type="match status" value="1"/>
</dbReference>
<dbReference type="InterPro" id="IPR050472">
    <property type="entry name" value="Anth_synth/Amidotransfase"/>
</dbReference>
<dbReference type="Pfam" id="PF00117">
    <property type="entry name" value="GATase"/>
    <property type="match status" value="1"/>
</dbReference>
<evidence type="ECO:0000259" key="2">
    <source>
        <dbReference type="Pfam" id="PF00117"/>
    </source>
</evidence>
<proteinExistence type="predicted"/>
<dbReference type="Proteomes" id="UP000286288">
    <property type="component" value="Unassembled WGS sequence"/>
</dbReference>
<name>A0A415EVZ6_ENTCA</name>
<dbReference type="GO" id="GO:0004049">
    <property type="term" value="F:anthranilate synthase activity"/>
    <property type="evidence" value="ECO:0007669"/>
    <property type="project" value="TreeGrafter"/>
</dbReference>
<evidence type="ECO:0000313" key="4">
    <source>
        <dbReference type="Proteomes" id="UP000286288"/>
    </source>
</evidence>
<dbReference type="InterPro" id="IPR029062">
    <property type="entry name" value="Class_I_gatase-like"/>
</dbReference>
<evidence type="ECO:0000256" key="1">
    <source>
        <dbReference type="ARBA" id="ARBA00022962"/>
    </source>
</evidence>
<dbReference type="PRINTS" id="PR00096">
    <property type="entry name" value="GATASE"/>
</dbReference>
<keyword evidence="1" id="KW-0315">Glutamine amidotransferase</keyword>
<dbReference type="PRINTS" id="PR00097">
    <property type="entry name" value="ANTSNTHASEII"/>
</dbReference>
<sequence length="192" mass="21196">MILLVDNYDSFTYNLVQLCPEETVVLRNDDPDLFLVAEEADAIIFSPGPGRPAEAGFVIPLIKAYQESKPLLGICLGHQAIGEAFGAKVVQAPAIMHGKQSSLTYQKKGVFETYLGDMTVMRYHSLVIEPATLPTQFEVLAETKGIIMAIQHRQKPIVGLQFHPESMGTNEGAFFIQRFLELIPENSAKSSK</sequence>
<dbReference type="EMBL" id="QRMZ01000004">
    <property type="protein sequence ID" value="RHK07480.1"/>
    <property type="molecule type" value="Genomic_DNA"/>
</dbReference>
<dbReference type="GO" id="GO:0000162">
    <property type="term" value="P:L-tryptophan biosynthetic process"/>
    <property type="evidence" value="ECO:0007669"/>
    <property type="project" value="TreeGrafter"/>
</dbReference>
<accession>A0A415EVZ6</accession>
<dbReference type="SUPFAM" id="SSF52317">
    <property type="entry name" value="Class I glutamine amidotransferase-like"/>
    <property type="match status" value="1"/>
</dbReference>
<dbReference type="FunFam" id="3.40.50.880:FF:000003">
    <property type="entry name" value="Anthranilate synthase component II"/>
    <property type="match status" value="1"/>
</dbReference>
<comment type="caution">
    <text evidence="3">The sequence shown here is derived from an EMBL/GenBank/DDBJ whole genome shotgun (WGS) entry which is preliminary data.</text>
</comment>
<dbReference type="InterPro" id="IPR017926">
    <property type="entry name" value="GATASE"/>
</dbReference>
<dbReference type="PANTHER" id="PTHR43418:SF8">
    <property type="entry name" value="SYNTHASE COMPONENT II, PUTATIVE-RELATED"/>
    <property type="match status" value="1"/>
</dbReference>
<dbReference type="PROSITE" id="PS51273">
    <property type="entry name" value="GATASE_TYPE_1"/>
    <property type="match status" value="1"/>
</dbReference>
<protein>
    <submittedName>
        <fullName evidence="3">Aminodeoxychorismate/anthranilate synthase component II</fullName>
    </submittedName>
</protein>
<dbReference type="CDD" id="cd01743">
    <property type="entry name" value="GATase1_Anthranilate_Synthase"/>
    <property type="match status" value="1"/>
</dbReference>
<feature type="domain" description="Glutamine amidotransferase" evidence="2">
    <location>
        <begin position="3"/>
        <end position="180"/>
    </location>
</feature>
<organism evidence="3 4">
    <name type="scientific">Enterococcus casseliflavus</name>
    <name type="common">Enterococcus flavescens</name>
    <dbReference type="NCBI Taxonomy" id="37734"/>
    <lineage>
        <taxon>Bacteria</taxon>
        <taxon>Bacillati</taxon>
        <taxon>Bacillota</taxon>
        <taxon>Bacilli</taxon>
        <taxon>Lactobacillales</taxon>
        <taxon>Enterococcaceae</taxon>
        <taxon>Enterococcus</taxon>
    </lineage>
</organism>
<evidence type="ECO:0000313" key="3">
    <source>
        <dbReference type="EMBL" id="RHK07480.1"/>
    </source>
</evidence>
<dbReference type="NCBIfam" id="TIGR00566">
    <property type="entry name" value="trpG_papA"/>
    <property type="match status" value="1"/>
</dbReference>